<dbReference type="GO" id="GO:0005524">
    <property type="term" value="F:ATP binding"/>
    <property type="evidence" value="ECO:0007669"/>
    <property type="project" value="UniProtKB-UniRule"/>
</dbReference>
<feature type="domain" description="ATP-grasp" evidence="2">
    <location>
        <begin position="116"/>
        <end position="311"/>
    </location>
</feature>
<evidence type="ECO:0000313" key="4">
    <source>
        <dbReference type="Proteomes" id="UP000236642"/>
    </source>
</evidence>
<evidence type="ECO:0000256" key="1">
    <source>
        <dbReference type="PROSITE-ProRule" id="PRU00409"/>
    </source>
</evidence>
<dbReference type="AlphaFoldDB" id="A0A2H5Y499"/>
<dbReference type="GO" id="GO:0046872">
    <property type="term" value="F:metal ion binding"/>
    <property type="evidence" value="ECO:0007669"/>
    <property type="project" value="InterPro"/>
</dbReference>
<dbReference type="SUPFAM" id="SSF56059">
    <property type="entry name" value="Glutathione synthetase ATP-binding domain-like"/>
    <property type="match status" value="1"/>
</dbReference>
<protein>
    <recommendedName>
        <fullName evidence="2">ATP-grasp domain-containing protein</fullName>
    </recommendedName>
</protein>
<evidence type="ECO:0000313" key="3">
    <source>
        <dbReference type="EMBL" id="GBD08269.1"/>
    </source>
</evidence>
<evidence type="ECO:0000259" key="2">
    <source>
        <dbReference type="PROSITE" id="PS50975"/>
    </source>
</evidence>
<dbReference type="Proteomes" id="UP000236642">
    <property type="component" value="Unassembled WGS sequence"/>
</dbReference>
<keyword evidence="1" id="KW-0547">Nucleotide-binding</keyword>
<comment type="caution">
    <text evidence="3">The sequence shown here is derived from an EMBL/GenBank/DDBJ whole genome shotgun (WGS) entry which is preliminary data.</text>
</comment>
<proteinExistence type="predicted"/>
<dbReference type="PROSITE" id="PS50975">
    <property type="entry name" value="ATP_GRASP"/>
    <property type="match status" value="1"/>
</dbReference>
<name>A0A2H5Y499_9CHLR</name>
<dbReference type="EMBL" id="BEHY01000006">
    <property type="protein sequence ID" value="GBD08269.1"/>
    <property type="molecule type" value="Genomic_DNA"/>
</dbReference>
<gene>
    <name evidence="3" type="ORF">HRbin22_00502</name>
</gene>
<reference evidence="4" key="1">
    <citation type="submission" date="2017-09" db="EMBL/GenBank/DDBJ databases">
        <title>Metaegenomics of thermophilic ammonia-oxidizing enrichment culture.</title>
        <authorList>
            <person name="Kato S."/>
            <person name="Suzuki K."/>
        </authorList>
    </citation>
    <scope>NUCLEOTIDE SEQUENCE [LARGE SCALE GENOMIC DNA]</scope>
</reference>
<dbReference type="Gene3D" id="3.30.470.20">
    <property type="entry name" value="ATP-grasp fold, B domain"/>
    <property type="match status" value="1"/>
</dbReference>
<organism evidence="3 4">
    <name type="scientific">Candidatus Thermoflexus japonica</name>
    <dbReference type="NCBI Taxonomy" id="2035417"/>
    <lineage>
        <taxon>Bacteria</taxon>
        <taxon>Bacillati</taxon>
        <taxon>Chloroflexota</taxon>
        <taxon>Thermoflexia</taxon>
        <taxon>Thermoflexales</taxon>
        <taxon>Thermoflexaceae</taxon>
        <taxon>Thermoflexus</taxon>
    </lineage>
</organism>
<accession>A0A2H5Y499</accession>
<sequence>MRRGMCEEMRVESEVRVEIVDLAIAWNWDCDRPFVEMIREACARRGLSMVDITPEDLPGILERAWKGEWACRAFFDRASDWDEDFDALVDWARAAGVFRLNPTEQARAAWDKAAMHQRFVAAGLPTPPTWVLPPWEEQPEVEWPEEASGPLVAKPAFGGGGEGVKRITGLEDLAALRAAFPDQPFLIQRYVRPPALGGRPAWFRVLYAVDAVFPCWWDPETHRYTPVTEAEREAFGLHPLWALGHRIAGVCGLHLFSSEIAMDEEGRFLCIDYVNDPIDTRPQSTTPEGVPDGVLRQIADRIAEAVLRRVRCRSSW</sequence>
<keyword evidence="1" id="KW-0067">ATP-binding</keyword>
<dbReference type="InterPro" id="IPR011761">
    <property type="entry name" value="ATP-grasp"/>
</dbReference>